<dbReference type="PANTHER" id="PTHR43630:SF1">
    <property type="entry name" value="POLY-BETA-1,6-N-ACETYL-D-GLUCOSAMINE SYNTHASE"/>
    <property type="match status" value="1"/>
</dbReference>
<keyword evidence="2" id="KW-0808">Transferase</keyword>
<evidence type="ECO:0000313" key="5">
    <source>
        <dbReference type="Proteomes" id="UP000279277"/>
    </source>
</evidence>
<evidence type="ECO:0000256" key="2">
    <source>
        <dbReference type="ARBA" id="ARBA00022679"/>
    </source>
</evidence>
<dbReference type="InterPro" id="IPR029044">
    <property type="entry name" value="Nucleotide-diphossugar_trans"/>
</dbReference>
<keyword evidence="3" id="KW-0472">Membrane</keyword>
<accession>A0A3G3LZ03</accession>
<keyword evidence="1" id="KW-0328">Glycosyltransferase</keyword>
<dbReference type="Proteomes" id="UP000279277">
    <property type="component" value="Segment"/>
</dbReference>
<dbReference type="GO" id="GO:0016757">
    <property type="term" value="F:glycosyltransferase activity"/>
    <property type="evidence" value="ECO:0007669"/>
    <property type="project" value="UniProtKB-KW"/>
</dbReference>
<gene>
    <name evidence="4" type="primary">95</name>
    <name evidence="4" type="ORF">PBI_CANTARE_95</name>
</gene>
<evidence type="ECO:0000313" key="4">
    <source>
        <dbReference type="EMBL" id="AYQ99315.1"/>
    </source>
</evidence>
<proteinExistence type="predicted"/>
<dbReference type="CDD" id="cd06423">
    <property type="entry name" value="CESA_like"/>
    <property type="match status" value="1"/>
</dbReference>
<keyword evidence="5" id="KW-1185">Reference proteome</keyword>
<keyword evidence="3" id="KW-1133">Transmembrane helix</keyword>
<organism evidence="4 5">
    <name type="scientific">Brevibacterium phage Cantare</name>
    <dbReference type="NCBI Taxonomy" id="2338395"/>
    <lineage>
        <taxon>Viruses</taxon>
        <taxon>Duplodnaviria</taxon>
        <taxon>Heunggongvirae</taxon>
        <taxon>Uroviricota</taxon>
        <taxon>Caudoviricetes</taxon>
        <taxon>Cantarevirus</taxon>
        <taxon>Cantarevirus cantare</taxon>
    </lineage>
</organism>
<dbReference type="Gene3D" id="3.90.550.10">
    <property type="entry name" value="Spore Coat Polysaccharide Biosynthesis Protein SpsA, Chain A"/>
    <property type="match status" value="1"/>
</dbReference>
<dbReference type="KEGG" id="vg:77953031"/>
<reference evidence="4 5" key="1">
    <citation type="submission" date="2018-10" db="EMBL/GenBank/DDBJ databases">
        <authorList>
            <person name="Zack K."/>
            <person name="Garlena R.A."/>
            <person name="Russell D.A."/>
            <person name="Pope W.H."/>
            <person name="Jacobs-Sera D."/>
            <person name="Hatfull G.F."/>
        </authorList>
    </citation>
    <scope>NUCLEOTIDE SEQUENCE [LARGE SCALE GENOMIC DNA]</scope>
</reference>
<sequence>MNNSRLVVLIPAYNEASSIGDTIQALMVQERKADQVIVIPNGCTDNTADVARRYPVTVMELPKLKHRKSEALNRAWMEYAQDASYVVCLDADTVLPPNALKDWEIELQADPALAGSSSKFTMQQKGILPRMQKAEFATWTTTGLKLGKTSVLAGTGCIFNNESLKAVARRDDREAPWCYTSATEDFELTYRIRELGYHCHISPTVRAYTDSMRDLKSLWAQRMKWSVGTQQDLLTFGVNRLTLRDWGQQLMGLLNIFLKTLWLAVIVGYAVLGELTIIWGWLLLPFLFIGLDVKRAMMIPHRDKKDIWLAISFFPNELFMWMRAGWTAWSWIQVFKMKITKKNTDLWAKQAVSEGIA</sequence>
<dbReference type="GeneID" id="77953031"/>
<dbReference type="PANTHER" id="PTHR43630">
    <property type="entry name" value="POLY-BETA-1,6-N-ACETYL-D-GLUCOSAMINE SYNTHASE"/>
    <property type="match status" value="1"/>
</dbReference>
<dbReference type="EMBL" id="MK016493">
    <property type="protein sequence ID" value="AYQ99315.1"/>
    <property type="molecule type" value="Genomic_DNA"/>
</dbReference>
<dbReference type="SUPFAM" id="SSF53448">
    <property type="entry name" value="Nucleotide-diphospho-sugar transferases"/>
    <property type="match status" value="1"/>
</dbReference>
<dbReference type="Pfam" id="PF13641">
    <property type="entry name" value="Glyco_tranf_2_3"/>
    <property type="match status" value="1"/>
</dbReference>
<name>A0A3G3LZ03_9CAUD</name>
<feature type="transmembrane region" description="Helical" evidence="3">
    <location>
        <begin position="250"/>
        <end position="272"/>
    </location>
</feature>
<protein>
    <submittedName>
        <fullName evidence="4">Glycosyltransferase</fullName>
    </submittedName>
</protein>
<evidence type="ECO:0000256" key="3">
    <source>
        <dbReference type="SAM" id="Phobius"/>
    </source>
</evidence>
<keyword evidence="3" id="KW-0812">Transmembrane</keyword>
<evidence type="ECO:0000256" key="1">
    <source>
        <dbReference type="ARBA" id="ARBA00022676"/>
    </source>
</evidence>
<dbReference type="RefSeq" id="YP_010676670.1">
    <property type="nucleotide sequence ID" value="NC_071014.1"/>
</dbReference>